<dbReference type="Proteomes" id="UP000315673">
    <property type="component" value="Chromosome"/>
</dbReference>
<gene>
    <name evidence="2" type="ORF">FPZ24_15275</name>
</gene>
<dbReference type="AlphaFoldDB" id="A0A5B8LL47"/>
<name>A0A5B8LL47_9SPHN</name>
<keyword evidence="1" id="KW-0812">Transmembrane</keyword>
<feature type="transmembrane region" description="Helical" evidence="1">
    <location>
        <begin position="45"/>
        <end position="74"/>
    </location>
</feature>
<evidence type="ECO:0000313" key="3">
    <source>
        <dbReference type="Proteomes" id="UP000315673"/>
    </source>
</evidence>
<accession>A0A5B8LL47</accession>
<organism evidence="2 3">
    <name type="scientific">Sphingomonas panacisoli</name>
    <dbReference type="NCBI Taxonomy" id="1813879"/>
    <lineage>
        <taxon>Bacteria</taxon>
        <taxon>Pseudomonadati</taxon>
        <taxon>Pseudomonadota</taxon>
        <taxon>Alphaproteobacteria</taxon>
        <taxon>Sphingomonadales</taxon>
        <taxon>Sphingomonadaceae</taxon>
        <taxon>Sphingomonas</taxon>
    </lineage>
</organism>
<proteinExistence type="predicted"/>
<sequence length="80" mass="8687">MSHAPYAEPAGRDRRSGQSILTTIALSLVRELGGYSIRQRKLAKLILTAMLAYGGLPAAFILDCCISLPLSLILTLTEER</sequence>
<evidence type="ECO:0000256" key="1">
    <source>
        <dbReference type="SAM" id="Phobius"/>
    </source>
</evidence>
<keyword evidence="1" id="KW-0472">Membrane</keyword>
<keyword evidence="3" id="KW-1185">Reference proteome</keyword>
<dbReference type="KEGG" id="spai:FPZ24_15275"/>
<keyword evidence="1" id="KW-1133">Transmembrane helix</keyword>
<evidence type="ECO:0000313" key="2">
    <source>
        <dbReference type="EMBL" id="QDZ08659.1"/>
    </source>
</evidence>
<dbReference type="EMBL" id="CP042306">
    <property type="protein sequence ID" value="QDZ08659.1"/>
    <property type="molecule type" value="Genomic_DNA"/>
</dbReference>
<dbReference type="RefSeq" id="WP_146573410.1">
    <property type="nucleotide sequence ID" value="NZ_CP042306.1"/>
</dbReference>
<protein>
    <submittedName>
        <fullName evidence="2">Uncharacterized protein</fullName>
    </submittedName>
</protein>
<reference evidence="2 3" key="1">
    <citation type="submission" date="2019-07" db="EMBL/GenBank/DDBJ databases">
        <title>Full genome sequence of Sphingomonas sp. 4R-6-7(HKS19).</title>
        <authorList>
            <person name="Im W.-T."/>
        </authorList>
    </citation>
    <scope>NUCLEOTIDE SEQUENCE [LARGE SCALE GENOMIC DNA]</scope>
    <source>
        <strain evidence="2 3">HKS19</strain>
    </source>
</reference>